<protein>
    <recommendedName>
        <fullName evidence="4">Thiocillin family RiPP</fullName>
    </recommendedName>
</protein>
<evidence type="ECO:0008006" key="4">
    <source>
        <dbReference type="Google" id="ProtNLM"/>
    </source>
</evidence>
<dbReference type="Proteomes" id="UP000653308">
    <property type="component" value="Unassembled WGS sequence"/>
</dbReference>
<comment type="caution">
    <text evidence="1">The sequence shown here is derived from an EMBL/GenBank/DDBJ whole genome shotgun (WGS) entry which is preliminary data.</text>
</comment>
<name>A0ABQ2ZQW6_9ACTN</name>
<evidence type="ECO:0000313" key="3">
    <source>
        <dbReference type="Proteomes" id="UP000653308"/>
    </source>
</evidence>
<gene>
    <name evidence="1" type="ORF">GCM10010384_30780</name>
    <name evidence="2" type="ORF">GCM10010384_30800</name>
</gene>
<reference evidence="1" key="3">
    <citation type="submission" date="2024-05" db="EMBL/GenBank/DDBJ databases">
        <authorList>
            <person name="Sun Q."/>
            <person name="Ohkuma M."/>
        </authorList>
    </citation>
    <scope>NUCLEOTIDE SEQUENCE</scope>
    <source>
        <strain evidence="1">JCM 4957</strain>
    </source>
</reference>
<evidence type="ECO:0000313" key="1">
    <source>
        <dbReference type="EMBL" id="GGY21969.1"/>
    </source>
</evidence>
<accession>A0ABQ2ZQW6</accession>
<reference evidence="3" key="2">
    <citation type="journal article" date="2019" name="Int. J. Syst. Evol. Microbiol.">
        <title>The Global Catalogue of Microorganisms (GCM) 10K type strain sequencing project: providing services to taxonomists for standard genome sequencing and annotation.</title>
        <authorList>
            <consortium name="The Broad Institute Genomics Platform"/>
            <consortium name="The Broad Institute Genome Sequencing Center for Infectious Disease"/>
            <person name="Wu L."/>
            <person name="Ma J."/>
        </authorList>
    </citation>
    <scope>NUCLEOTIDE SEQUENCE [LARGE SCALE GENOMIC DNA]</scope>
    <source>
        <strain evidence="3">JCM 4957</strain>
    </source>
</reference>
<proteinExistence type="predicted"/>
<evidence type="ECO:0000313" key="2">
    <source>
        <dbReference type="EMBL" id="GGY21980.1"/>
    </source>
</evidence>
<dbReference type="EMBL" id="BMWE01000008">
    <property type="protein sequence ID" value="GGY21969.1"/>
    <property type="molecule type" value="Genomic_DNA"/>
</dbReference>
<dbReference type="NCBIfam" id="NF038146">
    <property type="entry name" value="LxmA_leader"/>
    <property type="match status" value="1"/>
</dbReference>
<sequence>MDKSVAIMELVSNYDAYADVDELNISAAADAPATTPVCAASVASSSWCAASASAVSGATYELTC</sequence>
<keyword evidence="3" id="KW-1185">Reference proteome</keyword>
<dbReference type="RefSeq" id="WP_190198376.1">
    <property type="nucleotide sequence ID" value="NZ_BMWE01000008.1"/>
</dbReference>
<reference evidence="1" key="1">
    <citation type="journal article" date="2014" name="Int. J. Syst. Evol. Microbiol.">
        <title>Complete genome of a new Firmicutes species belonging to the dominant human colonic microbiota ('Ruminococcus bicirculans') reveals two chromosomes and a selective capacity to utilize plant glucans.</title>
        <authorList>
            <consortium name="NISC Comparative Sequencing Program"/>
            <person name="Wegmann U."/>
            <person name="Louis P."/>
            <person name="Goesmann A."/>
            <person name="Henrissat B."/>
            <person name="Duncan S.H."/>
            <person name="Flint H.J."/>
        </authorList>
    </citation>
    <scope>NUCLEOTIDE SEQUENCE</scope>
    <source>
        <strain evidence="1">JCM 4957</strain>
    </source>
</reference>
<organism evidence="1 3">
    <name type="scientific">Streptomyces djakartensis</name>
    <dbReference type="NCBI Taxonomy" id="68193"/>
    <lineage>
        <taxon>Bacteria</taxon>
        <taxon>Bacillati</taxon>
        <taxon>Actinomycetota</taxon>
        <taxon>Actinomycetes</taxon>
        <taxon>Kitasatosporales</taxon>
        <taxon>Streptomycetaceae</taxon>
        <taxon>Streptomyces</taxon>
    </lineage>
</organism>
<dbReference type="InterPro" id="IPR049906">
    <property type="entry name" value="LxmA-like_leader"/>
</dbReference>
<dbReference type="EMBL" id="BMWE01000008">
    <property type="protein sequence ID" value="GGY21980.1"/>
    <property type="molecule type" value="Genomic_DNA"/>
</dbReference>